<evidence type="ECO:0000313" key="1">
    <source>
        <dbReference type="EMBL" id="PHK99744.1"/>
    </source>
</evidence>
<protein>
    <submittedName>
        <fullName evidence="1">Uncharacterized protein</fullName>
    </submittedName>
</protein>
<accession>A0A2G0CID4</accession>
<dbReference type="Gene3D" id="2.60.460.10">
    <property type="entry name" value="protein yfey like domain"/>
    <property type="match status" value="1"/>
</dbReference>
<proteinExistence type="predicted"/>
<reference evidence="1 2" key="1">
    <citation type="submission" date="2017-10" db="EMBL/GenBank/DDBJ databases">
        <title>The draft genome sequence of Lewinella marina KCTC 32374.</title>
        <authorList>
            <person name="Wang K."/>
        </authorList>
    </citation>
    <scope>NUCLEOTIDE SEQUENCE [LARGE SCALE GENOMIC DNA]</scope>
    <source>
        <strain evidence="1 2">MKG-38</strain>
    </source>
</reference>
<name>A0A2G0CID4_9BACT</name>
<dbReference type="AlphaFoldDB" id="A0A2G0CID4"/>
<organism evidence="1 2">
    <name type="scientific">Neolewinella marina</name>
    <dbReference type="NCBI Taxonomy" id="438751"/>
    <lineage>
        <taxon>Bacteria</taxon>
        <taxon>Pseudomonadati</taxon>
        <taxon>Bacteroidota</taxon>
        <taxon>Saprospiria</taxon>
        <taxon>Saprospirales</taxon>
        <taxon>Lewinellaceae</taxon>
        <taxon>Neolewinella</taxon>
    </lineage>
</organism>
<dbReference type="InterPro" id="IPR038714">
    <property type="entry name" value="YfeY-like_sf"/>
</dbReference>
<dbReference type="Proteomes" id="UP000226437">
    <property type="component" value="Unassembled WGS sequence"/>
</dbReference>
<sequence>MLKYTLAGLMLASCSDGPPHTPETRPVEHPNAGNTAIYDVDADDPYEMGDSSFLDLYPGMPLPATDALAPAGEVSVQETTFDRYWLMGEREDTLAYVLVDRPNRTISSIHVVSPDVATRAGLRVSNSFDEIRQRTGATKVVKDPEGQPLLRGDGWIHYRLTYSTGNEADTIPSESTVSEIILRHR</sequence>
<comment type="caution">
    <text evidence="1">The sequence shown here is derived from an EMBL/GenBank/DDBJ whole genome shotgun (WGS) entry which is preliminary data.</text>
</comment>
<keyword evidence="2" id="KW-1185">Reference proteome</keyword>
<gene>
    <name evidence="1" type="ORF">CGL56_01460</name>
</gene>
<evidence type="ECO:0000313" key="2">
    <source>
        <dbReference type="Proteomes" id="UP000226437"/>
    </source>
</evidence>
<dbReference type="EMBL" id="PDLO01000001">
    <property type="protein sequence ID" value="PHK99744.1"/>
    <property type="molecule type" value="Genomic_DNA"/>
</dbReference>
<dbReference type="RefSeq" id="WP_099104723.1">
    <property type="nucleotide sequence ID" value="NZ_JAATJF010000001.1"/>
</dbReference>
<dbReference type="OrthoDB" id="1495501at2"/>